<keyword evidence="1" id="KW-0238">DNA-binding</keyword>
<proteinExistence type="predicted"/>
<dbReference type="InterPro" id="IPR010982">
    <property type="entry name" value="Lambda_DNA-bd_dom_sf"/>
</dbReference>
<evidence type="ECO:0000259" key="3">
    <source>
        <dbReference type="PROSITE" id="PS50943"/>
    </source>
</evidence>
<evidence type="ECO:0000313" key="5">
    <source>
        <dbReference type="Proteomes" id="UP000671914"/>
    </source>
</evidence>
<dbReference type="GO" id="GO:0003700">
    <property type="term" value="F:DNA-binding transcription factor activity"/>
    <property type="evidence" value="ECO:0007669"/>
    <property type="project" value="TreeGrafter"/>
</dbReference>
<dbReference type="PROSITE" id="PS50042">
    <property type="entry name" value="CNMP_BINDING_3"/>
    <property type="match status" value="1"/>
</dbReference>
<keyword evidence="5" id="KW-1185">Reference proteome</keyword>
<dbReference type="InterPro" id="IPR000595">
    <property type="entry name" value="cNMP-bd_dom"/>
</dbReference>
<dbReference type="GO" id="GO:0005829">
    <property type="term" value="C:cytosol"/>
    <property type="evidence" value="ECO:0007669"/>
    <property type="project" value="TreeGrafter"/>
</dbReference>
<evidence type="ECO:0000313" key="4">
    <source>
        <dbReference type="EMBL" id="QTX05896.1"/>
    </source>
</evidence>
<feature type="domain" description="HTH cro/C1-type" evidence="3">
    <location>
        <begin position="12"/>
        <end position="66"/>
    </location>
</feature>
<evidence type="ECO:0000256" key="1">
    <source>
        <dbReference type="ARBA" id="ARBA00023125"/>
    </source>
</evidence>
<reference evidence="4" key="1">
    <citation type="submission" date="2021-03" db="EMBL/GenBank/DDBJ databases">
        <title>Agromyces archimandritus sp. nov., isolated from the cockroach Archimandrita tessellata.</title>
        <authorList>
            <person name="Guzman J."/>
            <person name="Ortuzar M."/>
            <person name="Poehlein A."/>
            <person name="Daniel R."/>
            <person name="Trujillo M."/>
            <person name="Vilcinskas A."/>
        </authorList>
    </citation>
    <scope>NUCLEOTIDE SEQUENCE</scope>
    <source>
        <strain evidence="4">G127AT</strain>
    </source>
</reference>
<dbReference type="PANTHER" id="PTHR46797:SF1">
    <property type="entry name" value="METHYLPHOSPHONATE SYNTHASE"/>
    <property type="match status" value="1"/>
</dbReference>
<dbReference type="RefSeq" id="WP_210901304.1">
    <property type="nucleotide sequence ID" value="NZ_CP071696.1"/>
</dbReference>
<dbReference type="Gene3D" id="2.60.120.10">
    <property type="entry name" value="Jelly Rolls"/>
    <property type="match status" value="1"/>
</dbReference>
<dbReference type="GO" id="GO:0003677">
    <property type="term" value="F:DNA binding"/>
    <property type="evidence" value="ECO:0007669"/>
    <property type="project" value="UniProtKB-KW"/>
</dbReference>
<accession>A0A975FRH7</accession>
<dbReference type="AlphaFoldDB" id="A0A975FRH7"/>
<dbReference type="Proteomes" id="UP000671914">
    <property type="component" value="Chromosome"/>
</dbReference>
<dbReference type="InterPro" id="IPR001387">
    <property type="entry name" value="Cro/C1-type_HTH"/>
</dbReference>
<dbReference type="SUPFAM" id="SSF51182">
    <property type="entry name" value="RmlC-like cupins"/>
    <property type="match status" value="1"/>
</dbReference>
<dbReference type="InterPro" id="IPR050807">
    <property type="entry name" value="TransReg_Diox_bact_type"/>
</dbReference>
<dbReference type="EMBL" id="CP071696">
    <property type="protein sequence ID" value="QTX05896.1"/>
    <property type="molecule type" value="Genomic_DNA"/>
</dbReference>
<evidence type="ECO:0000259" key="2">
    <source>
        <dbReference type="PROSITE" id="PS50042"/>
    </source>
</evidence>
<dbReference type="KEGG" id="aarc:G127AT_06800"/>
<dbReference type="PANTHER" id="PTHR46797">
    <property type="entry name" value="HTH-TYPE TRANSCRIPTIONAL REGULATOR"/>
    <property type="match status" value="1"/>
</dbReference>
<dbReference type="SMART" id="SM00530">
    <property type="entry name" value="HTH_XRE"/>
    <property type="match status" value="1"/>
</dbReference>
<gene>
    <name evidence="4" type="ORF">G127AT_06800</name>
</gene>
<protein>
    <submittedName>
        <fullName evidence="4">Helix-turn-helix transcriptional regulator</fullName>
    </submittedName>
</protein>
<dbReference type="SUPFAM" id="SSF47413">
    <property type="entry name" value="lambda repressor-like DNA-binding domains"/>
    <property type="match status" value="1"/>
</dbReference>
<sequence length="182" mass="19004">MTSPVERIAHALHRERHRAGISLSELARQAGVSKATVSQLEAGTGNPSVETLWALATALGVPFSVLVDPPPSDSVLVRRGERSPIASSTAAYSATLLSAGTPGVRRDLYLLEGEPGTPRASMPHPTGTVEHLVLASGRALAGPTETPAELEPGDYLVYRGDEPHTFEALAPGTLAVLVSEQS</sequence>
<dbReference type="CDD" id="cd02209">
    <property type="entry name" value="cupin_XRE_C"/>
    <property type="match status" value="1"/>
</dbReference>
<dbReference type="Pfam" id="PF01381">
    <property type="entry name" value="HTH_3"/>
    <property type="match status" value="1"/>
</dbReference>
<dbReference type="InterPro" id="IPR011051">
    <property type="entry name" value="RmlC_Cupin_sf"/>
</dbReference>
<name>A0A975FRH7_9MICO</name>
<dbReference type="InterPro" id="IPR014710">
    <property type="entry name" value="RmlC-like_jellyroll"/>
</dbReference>
<organism evidence="4 5">
    <name type="scientific">Agromyces archimandritae</name>
    <dbReference type="NCBI Taxonomy" id="2781962"/>
    <lineage>
        <taxon>Bacteria</taxon>
        <taxon>Bacillati</taxon>
        <taxon>Actinomycetota</taxon>
        <taxon>Actinomycetes</taxon>
        <taxon>Micrococcales</taxon>
        <taxon>Microbacteriaceae</taxon>
        <taxon>Agromyces</taxon>
    </lineage>
</organism>
<dbReference type="PROSITE" id="PS50943">
    <property type="entry name" value="HTH_CROC1"/>
    <property type="match status" value="1"/>
</dbReference>
<dbReference type="Gene3D" id="1.10.260.40">
    <property type="entry name" value="lambda repressor-like DNA-binding domains"/>
    <property type="match status" value="1"/>
</dbReference>
<feature type="domain" description="Cyclic nucleotide-binding" evidence="2">
    <location>
        <begin position="150"/>
        <end position="182"/>
    </location>
</feature>
<dbReference type="CDD" id="cd00093">
    <property type="entry name" value="HTH_XRE"/>
    <property type="match status" value="1"/>
</dbReference>